<proteinExistence type="predicted"/>
<dbReference type="Gene3D" id="3.40.30.10">
    <property type="entry name" value="Glutaredoxin"/>
    <property type="match status" value="1"/>
</dbReference>
<keyword evidence="2" id="KW-1185">Reference proteome</keyword>
<dbReference type="PANTHER" id="PTHR46050">
    <property type="entry name" value="TPR REPEAT-CONTAINING THIOREDOXIN"/>
    <property type="match status" value="1"/>
</dbReference>
<dbReference type="InterPro" id="IPR044534">
    <property type="entry name" value="TTL1-4"/>
</dbReference>
<protein>
    <submittedName>
        <fullName evidence="1">Uncharacterized protein</fullName>
    </submittedName>
</protein>
<gene>
    <name evidence="1" type="ORF">V8G54_036857</name>
</gene>
<evidence type="ECO:0000313" key="1">
    <source>
        <dbReference type="EMBL" id="WVY91343.1"/>
    </source>
</evidence>
<sequence>MEAATSARMSGNLLFKASKFTEACAVYNEGLDHDPHNSILLCNRAACRSKLGQYEKAIEDCNAALMFQPGYSKARLRRADCNAKLERWEAAIQDYEMLLRERPGDEEVARALFEAQLQLKMLSGEDIKDLKFGSNLVFISSNDRFRHYVEIEDHPYLAKSEGVNSIPAFRVYKNGSRVKEISGNNYELLERSVELYSR</sequence>
<dbReference type="EMBL" id="CP144690">
    <property type="protein sequence ID" value="WVY91343.1"/>
    <property type="molecule type" value="Genomic_DNA"/>
</dbReference>
<evidence type="ECO:0000313" key="2">
    <source>
        <dbReference type="Proteomes" id="UP001374535"/>
    </source>
</evidence>
<dbReference type="Pfam" id="PF13174">
    <property type="entry name" value="TPR_6"/>
    <property type="match status" value="1"/>
</dbReference>
<dbReference type="Proteomes" id="UP001374535">
    <property type="component" value="Chromosome 11"/>
</dbReference>
<dbReference type="CDD" id="cd02947">
    <property type="entry name" value="TRX_family"/>
    <property type="match status" value="1"/>
</dbReference>
<organism evidence="1 2">
    <name type="scientific">Vigna mungo</name>
    <name type="common">Black gram</name>
    <name type="synonym">Phaseolus mungo</name>
    <dbReference type="NCBI Taxonomy" id="3915"/>
    <lineage>
        <taxon>Eukaryota</taxon>
        <taxon>Viridiplantae</taxon>
        <taxon>Streptophyta</taxon>
        <taxon>Embryophyta</taxon>
        <taxon>Tracheophyta</taxon>
        <taxon>Spermatophyta</taxon>
        <taxon>Magnoliopsida</taxon>
        <taxon>eudicotyledons</taxon>
        <taxon>Gunneridae</taxon>
        <taxon>Pentapetalae</taxon>
        <taxon>rosids</taxon>
        <taxon>fabids</taxon>
        <taxon>Fabales</taxon>
        <taxon>Fabaceae</taxon>
        <taxon>Papilionoideae</taxon>
        <taxon>50 kb inversion clade</taxon>
        <taxon>NPAAA clade</taxon>
        <taxon>indigoferoid/millettioid clade</taxon>
        <taxon>Phaseoleae</taxon>
        <taxon>Vigna</taxon>
    </lineage>
</organism>
<dbReference type="Gene3D" id="1.25.40.10">
    <property type="entry name" value="Tetratricopeptide repeat domain"/>
    <property type="match status" value="1"/>
</dbReference>
<dbReference type="InterPro" id="IPR011990">
    <property type="entry name" value="TPR-like_helical_dom_sf"/>
</dbReference>
<dbReference type="InterPro" id="IPR036249">
    <property type="entry name" value="Thioredoxin-like_sf"/>
</dbReference>
<dbReference type="PANTHER" id="PTHR46050:SF18">
    <property type="entry name" value="TETRATRICOPEPTIDE REPEAT (TPR)-LIKE SUPERFAMILY PROTEIN"/>
    <property type="match status" value="1"/>
</dbReference>
<name>A0AAQ3MIF9_VIGMU</name>
<dbReference type="InterPro" id="IPR019734">
    <property type="entry name" value="TPR_rpt"/>
</dbReference>
<dbReference type="SUPFAM" id="SSF48452">
    <property type="entry name" value="TPR-like"/>
    <property type="match status" value="1"/>
</dbReference>
<dbReference type="SMART" id="SM00028">
    <property type="entry name" value="TPR"/>
    <property type="match status" value="3"/>
</dbReference>
<dbReference type="AlphaFoldDB" id="A0AAQ3MIF9"/>
<dbReference type="SUPFAM" id="SSF52833">
    <property type="entry name" value="Thioredoxin-like"/>
    <property type="match status" value="1"/>
</dbReference>
<dbReference type="GO" id="GO:0005737">
    <property type="term" value="C:cytoplasm"/>
    <property type="evidence" value="ECO:0007669"/>
    <property type="project" value="TreeGrafter"/>
</dbReference>
<accession>A0AAQ3MIF9</accession>
<dbReference type="Pfam" id="PF00515">
    <property type="entry name" value="TPR_1"/>
    <property type="match status" value="1"/>
</dbReference>
<reference evidence="1 2" key="1">
    <citation type="journal article" date="2023" name="Life. Sci Alliance">
        <title>Evolutionary insights into 3D genome organization and epigenetic landscape of Vigna mungo.</title>
        <authorList>
            <person name="Junaid A."/>
            <person name="Singh B."/>
            <person name="Bhatia S."/>
        </authorList>
    </citation>
    <scope>NUCLEOTIDE SEQUENCE [LARGE SCALE GENOMIC DNA]</scope>
    <source>
        <strain evidence="1">Urdbean</strain>
    </source>
</reference>